<organism evidence="1 2">
    <name type="scientific">Limosa lapponica baueri</name>
    <dbReference type="NCBI Taxonomy" id="1758121"/>
    <lineage>
        <taxon>Eukaryota</taxon>
        <taxon>Metazoa</taxon>
        <taxon>Chordata</taxon>
        <taxon>Craniata</taxon>
        <taxon>Vertebrata</taxon>
        <taxon>Euteleostomi</taxon>
        <taxon>Archelosauria</taxon>
        <taxon>Archosauria</taxon>
        <taxon>Dinosauria</taxon>
        <taxon>Saurischia</taxon>
        <taxon>Theropoda</taxon>
        <taxon>Coelurosauria</taxon>
        <taxon>Aves</taxon>
        <taxon>Neognathae</taxon>
        <taxon>Neoaves</taxon>
        <taxon>Charadriiformes</taxon>
        <taxon>Scolopacidae</taxon>
        <taxon>Limosa</taxon>
    </lineage>
</organism>
<reference evidence="2" key="2">
    <citation type="submission" date="2017-12" db="EMBL/GenBank/DDBJ databases">
        <title>Genome sequence of the Bar-tailed Godwit (Limosa lapponica baueri).</title>
        <authorList>
            <person name="Lima N.C.B."/>
            <person name="Parody-Merino A.M."/>
            <person name="Battley P.F."/>
            <person name="Fidler A.E."/>
            <person name="Prosdocimi F."/>
        </authorList>
    </citation>
    <scope>NUCLEOTIDE SEQUENCE [LARGE SCALE GENOMIC DNA]</scope>
</reference>
<name>A0A2I0TMQ0_LIMLA</name>
<accession>A0A2I0TMQ0</accession>
<gene>
    <name evidence="1" type="ORF">llap_14617</name>
</gene>
<dbReference type="Proteomes" id="UP000233556">
    <property type="component" value="Unassembled WGS sequence"/>
</dbReference>
<protein>
    <submittedName>
        <fullName evidence="1">Uncharacterized protein</fullName>
    </submittedName>
</protein>
<dbReference type="AlphaFoldDB" id="A0A2I0TMQ0"/>
<dbReference type="EMBL" id="KZ508548">
    <property type="protein sequence ID" value="PKU35079.1"/>
    <property type="molecule type" value="Genomic_DNA"/>
</dbReference>
<sequence length="138" mass="15299">MIKGLEHLSAEERLRDLGLFSLEKRRLKGDLINAYQYLKGRCQEDEARLCSGAQKQDERQRAQTGTQEIPCEHKEKLLHFEGARALEQAAQRGCGVYFSGDVPNSPGGVPVQSALGHPVWQGVGLHDLPRSLPTPTIL</sequence>
<reference evidence="2" key="1">
    <citation type="submission" date="2017-11" db="EMBL/GenBank/DDBJ databases">
        <authorList>
            <person name="Lima N.C."/>
            <person name="Parody-Merino A.M."/>
            <person name="Battley P.F."/>
            <person name="Fidler A.E."/>
            <person name="Prosdocimi F."/>
        </authorList>
    </citation>
    <scope>NUCLEOTIDE SEQUENCE [LARGE SCALE GENOMIC DNA]</scope>
</reference>
<evidence type="ECO:0000313" key="1">
    <source>
        <dbReference type="EMBL" id="PKU35079.1"/>
    </source>
</evidence>
<evidence type="ECO:0000313" key="2">
    <source>
        <dbReference type="Proteomes" id="UP000233556"/>
    </source>
</evidence>
<keyword evidence="2" id="KW-1185">Reference proteome</keyword>
<proteinExistence type="predicted"/>